<protein>
    <submittedName>
        <fullName evidence="1">Uncharacterized protein</fullName>
    </submittedName>
</protein>
<reference evidence="1" key="2">
    <citation type="submission" date="2023-06" db="EMBL/GenBank/DDBJ databases">
        <authorList>
            <consortium name="Lawrence Berkeley National Laboratory"/>
            <person name="Mondo S.J."/>
            <person name="Hensen N."/>
            <person name="Bonometti L."/>
            <person name="Westerberg I."/>
            <person name="Brannstrom I.O."/>
            <person name="Guillou S."/>
            <person name="Cros-Aarteil S."/>
            <person name="Calhoun S."/>
            <person name="Haridas S."/>
            <person name="Kuo A."/>
            <person name="Pangilinan J."/>
            <person name="Riley R."/>
            <person name="Labutti K."/>
            <person name="Andreopoulos B."/>
            <person name="Lipzen A."/>
            <person name="Chen C."/>
            <person name="Yanf M."/>
            <person name="Daum C."/>
            <person name="Ng V."/>
            <person name="Clum A."/>
            <person name="Steindorff A."/>
            <person name="Ohm R."/>
            <person name="Martin F."/>
            <person name="Silar P."/>
            <person name="Natvig D."/>
            <person name="Lalanne C."/>
            <person name="Gautier V."/>
            <person name="Ament-Velasquez S.L."/>
            <person name="Kruys A."/>
            <person name="Hutchinson M.I."/>
            <person name="Powell A.J."/>
            <person name="Barry K."/>
            <person name="Miller A.N."/>
            <person name="Grigoriev I.V."/>
            <person name="Debuchy R."/>
            <person name="Gladieux P."/>
            <person name="Thoren M.H."/>
            <person name="Johannesson H."/>
        </authorList>
    </citation>
    <scope>NUCLEOTIDE SEQUENCE</scope>
    <source>
        <strain evidence="1">CBS 626.80</strain>
    </source>
</reference>
<keyword evidence="2" id="KW-1185">Reference proteome</keyword>
<reference evidence="1" key="1">
    <citation type="journal article" date="2023" name="Mol. Phylogenet. Evol.">
        <title>Genome-scale phylogeny and comparative genomics of the fungal order Sordariales.</title>
        <authorList>
            <person name="Hensen N."/>
            <person name="Bonometti L."/>
            <person name="Westerberg I."/>
            <person name="Brannstrom I.O."/>
            <person name="Guillou S."/>
            <person name="Cros-Aarteil S."/>
            <person name="Calhoun S."/>
            <person name="Haridas S."/>
            <person name="Kuo A."/>
            <person name="Mondo S."/>
            <person name="Pangilinan J."/>
            <person name="Riley R."/>
            <person name="LaButti K."/>
            <person name="Andreopoulos B."/>
            <person name="Lipzen A."/>
            <person name="Chen C."/>
            <person name="Yan M."/>
            <person name="Daum C."/>
            <person name="Ng V."/>
            <person name="Clum A."/>
            <person name="Steindorff A."/>
            <person name="Ohm R.A."/>
            <person name="Martin F."/>
            <person name="Silar P."/>
            <person name="Natvig D.O."/>
            <person name="Lalanne C."/>
            <person name="Gautier V."/>
            <person name="Ament-Velasquez S.L."/>
            <person name="Kruys A."/>
            <person name="Hutchinson M.I."/>
            <person name="Powell A.J."/>
            <person name="Barry K."/>
            <person name="Miller A.N."/>
            <person name="Grigoriev I.V."/>
            <person name="Debuchy R."/>
            <person name="Gladieux P."/>
            <person name="Hiltunen Thoren M."/>
            <person name="Johannesson H."/>
        </authorList>
    </citation>
    <scope>NUCLEOTIDE SEQUENCE</scope>
    <source>
        <strain evidence="1">CBS 626.80</strain>
    </source>
</reference>
<dbReference type="Proteomes" id="UP001303222">
    <property type="component" value="Unassembled WGS sequence"/>
</dbReference>
<gene>
    <name evidence="1" type="ORF">QBC32DRAFT_64642</name>
</gene>
<proteinExistence type="predicted"/>
<evidence type="ECO:0000313" key="2">
    <source>
        <dbReference type="Proteomes" id="UP001303222"/>
    </source>
</evidence>
<evidence type="ECO:0000313" key="1">
    <source>
        <dbReference type="EMBL" id="KAK3954962.1"/>
    </source>
</evidence>
<name>A0AAN6SHW6_9PEZI</name>
<comment type="caution">
    <text evidence="1">The sequence shown here is derived from an EMBL/GenBank/DDBJ whole genome shotgun (WGS) entry which is preliminary data.</text>
</comment>
<accession>A0AAN6SHW6</accession>
<organism evidence="1 2">
    <name type="scientific">Pseudoneurospora amorphoporcata</name>
    <dbReference type="NCBI Taxonomy" id="241081"/>
    <lineage>
        <taxon>Eukaryota</taxon>
        <taxon>Fungi</taxon>
        <taxon>Dikarya</taxon>
        <taxon>Ascomycota</taxon>
        <taxon>Pezizomycotina</taxon>
        <taxon>Sordariomycetes</taxon>
        <taxon>Sordariomycetidae</taxon>
        <taxon>Sordariales</taxon>
        <taxon>Sordariaceae</taxon>
        <taxon>Pseudoneurospora</taxon>
    </lineage>
</organism>
<dbReference type="AlphaFoldDB" id="A0AAN6SHW6"/>
<dbReference type="EMBL" id="MU859082">
    <property type="protein sequence ID" value="KAK3954962.1"/>
    <property type="molecule type" value="Genomic_DNA"/>
</dbReference>
<sequence>MLFLKKTKRKRWVHRMVGLTVSLSAGWGYHWKETINSEKGSRGCILCKVSSILLSFRLTKKGGQLVRVGCRD</sequence>